<dbReference type="EMBL" id="WIQW01000013">
    <property type="protein sequence ID" value="KAF3105940.1"/>
    <property type="molecule type" value="Genomic_DNA"/>
</dbReference>
<organism evidence="2 3">
    <name type="scientific">Orbilia oligospora</name>
    <name type="common">Nematode-trapping fungus</name>
    <name type="synonym">Arthrobotrys oligospora</name>
    <dbReference type="NCBI Taxonomy" id="2813651"/>
    <lineage>
        <taxon>Eukaryota</taxon>
        <taxon>Fungi</taxon>
        <taxon>Dikarya</taxon>
        <taxon>Ascomycota</taxon>
        <taxon>Pezizomycotina</taxon>
        <taxon>Orbiliomycetes</taxon>
        <taxon>Orbiliales</taxon>
        <taxon>Orbiliaceae</taxon>
        <taxon>Orbilia</taxon>
    </lineage>
</organism>
<dbReference type="SUPFAM" id="SSF52833">
    <property type="entry name" value="Thioredoxin-like"/>
    <property type="match status" value="1"/>
</dbReference>
<dbReference type="CDD" id="cd00299">
    <property type="entry name" value="GST_C_family"/>
    <property type="match status" value="1"/>
</dbReference>
<comment type="caution">
    <text evidence="2">The sequence shown here is derived from an EMBL/GenBank/DDBJ whole genome shotgun (WGS) entry which is preliminary data.</text>
</comment>
<accession>A0A7C8NFG9</accession>
<dbReference type="InterPro" id="IPR036249">
    <property type="entry name" value="Thioredoxin-like_sf"/>
</dbReference>
<sequence>MMADTNNSQYFVIGADQSMFTQKVRAYMRNNSIPFQDVASDIKLLKTLVMPNAPYPLIPNLMVVDKDTKKLRIIQDSKIIMQYVQRTHGLGTAKGTKRVFADMLLEMVLDDFLFVHVVNWRWDHPSQDKYLEYTFGDGSLQYEASKKLGKKILAVIKGPIARLGLTEKTTTAFRDQLTAFFELLTVHLETYQFLLGNELTAADYSLYGHLAAGLLRDPAPYEWLASNYPVVQAYAQRVGGTSIRWGSKDLVTVRVEGDKLISCEKTIGKNHGGRDVEKHDEVPETTTKFSALLLRDYLTILVPTVKATLEFLGKDGKDEVLIPRALKPEYSVEFSIHGKDEAPFSERRMVSTHCVWMLQRILDSAYRREQKAEVDKWLSEVGCLGEWKETVAMWEESGWRVDMTKKGTLAKRKVDSPKL</sequence>
<dbReference type="Gene3D" id="3.40.30.10">
    <property type="entry name" value="Glutaredoxin"/>
    <property type="match status" value="1"/>
</dbReference>
<name>A0A7C8NFG9_ORBOL</name>
<protein>
    <recommendedName>
        <fullName evidence="1">GST N-terminal domain-containing protein</fullName>
    </recommendedName>
</protein>
<evidence type="ECO:0000259" key="1">
    <source>
        <dbReference type="PROSITE" id="PS50404"/>
    </source>
</evidence>
<dbReference type="SUPFAM" id="SSF47616">
    <property type="entry name" value="GST C-terminal domain-like"/>
    <property type="match status" value="1"/>
</dbReference>
<dbReference type="AlphaFoldDB" id="A0A7C8NFG9"/>
<evidence type="ECO:0000313" key="2">
    <source>
        <dbReference type="EMBL" id="KAF3105940.1"/>
    </source>
</evidence>
<dbReference type="InterPro" id="IPR004045">
    <property type="entry name" value="Glutathione_S-Trfase_N"/>
</dbReference>
<dbReference type="InterPro" id="IPR036282">
    <property type="entry name" value="Glutathione-S-Trfase_C_sf"/>
</dbReference>
<dbReference type="Pfam" id="PF13410">
    <property type="entry name" value="GST_C_2"/>
    <property type="match status" value="1"/>
</dbReference>
<gene>
    <name evidence="2" type="ORF">TWF102_001843</name>
</gene>
<dbReference type="Proteomes" id="UP000475325">
    <property type="component" value="Unassembled WGS sequence"/>
</dbReference>
<reference evidence="2 3" key="1">
    <citation type="submission" date="2019-06" db="EMBL/GenBank/DDBJ databases">
        <authorList>
            <person name="Palmer J.M."/>
        </authorList>
    </citation>
    <scope>NUCLEOTIDE SEQUENCE [LARGE SCALE GENOMIC DNA]</scope>
    <source>
        <strain evidence="2 3">TWF102</strain>
    </source>
</reference>
<evidence type="ECO:0000313" key="3">
    <source>
        <dbReference type="Proteomes" id="UP000475325"/>
    </source>
</evidence>
<feature type="domain" description="GST N-terminal" evidence="1">
    <location>
        <begin position="8"/>
        <end position="92"/>
    </location>
</feature>
<dbReference type="PROSITE" id="PS50404">
    <property type="entry name" value="GST_NTER"/>
    <property type="match status" value="1"/>
</dbReference>
<proteinExistence type="predicted"/>
<dbReference type="Gene3D" id="1.20.1050.10">
    <property type="match status" value="1"/>
</dbReference>